<feature type="region of interest" description="Disordered" evidence="1">
    <location>
        <begin position="201"/>
        <end position="222"/>
    </location>
</feature>
<dbReference type="AlphaFoldDB" id="A0A7J6LU33"/>
<evidence type="ECO:0000256" key="1">
    <source>
        <dbReference type="SAM" id="MobiDB-lite"/>
    </source>
</evidence>
<dbReference type="OrthoDB" id="445338at2759"/>
<sequence length="222" mass="24933">MTAPSSESSPVNSGAFKADDDKENKKMDVMAAVNKLFSRLEKEIEKEKPDNTIHFIVDMLCRSYPEHLNGFASLWNSDQHVQRERNDVVNFFRSNKISAQIAAHFINAGYDTVETLETLTPESLQDIEAFNDAKWLPGHKVRLIQLFTDIHDRVQQYKNDCTAHMLPYLARSPATVTSYPIPTQTLLTSSVMGGGGLGSSTPFPPYQSTLHQPPQTARYSRS</sequence>
<gene>
    <name evidence="2" type="ORF">FOL47_006060</name>
</gene>
<protein>
    <submittedName>
        <fullName evidence="2">Uncharacterized protein</fullName>
    </submittedName>
</protein>
<dbReference type="EMBL" id="JAAPAO010000337">
    <property type="protein sequence ID" value="KAF4662767.1"/>
    <property type="molecule type" value="Genomic_DNA"/>
</dbReference>
<reference evidence="2 3" key="1">
    <citation type="submission" date="2020-04" db="EMBL/GenBank/DDBJ databases">
        <title>Perkinsus chesapeaki whole genome sequence.</title>
        <authorList>
            <person name="Bogema D.R."/>
        </authorList>
    </citation>
    <scope>NUCLEOTIDE SEQUENCE [LARGE SCALE GENOMIC DNA]</scope>
    <source>
        <strain evidence="2">ATCC PRA-425</strain>
    </source>
</reference>
<dbReference type="Gene3D" id="1.10.150.50">
    <property type="entry name" value="Transcription Factor, Ets-1"/>
    <property type="match status" value="1"/>
</dbReference>
<name>A0A7J6LU33_PERCH</name>
<feature type="compositionally biased region" description="Polar residues" evidence="1">
    <location>
        <begin position="1"/>
        <end position="12"/>
    </location>
</feature>
<organism evidence="2 3">
    <name type="scientific">Perkinsus chesapeaki</name>
    <name type="common">Clam parasite</name>
    <name type="synonym">Perkinsus andrewsi</name>
    <dbReference type="NCBI Taxonomy" id="330153"/>
    <lineage>
        <taxon>Eukaryota</taxon>
        <taxon>Sar</taxon>
        <taxon>Alveolata</taxon>
        <taxon>Perkinsozoa</taxon>
        <taxon>Perkinsea</taxon>
        <taxon>Perkinsida</taxon>
        <taxon>Perkinsidae</taxon>
        <taxon>Perkinsus</taxon>
    </lineage>
</organism>
<evidence type="ECO:0000313" key="3">
    <source>
        <dbReference type="Proteomes" id="UP000591131"/>
    </source>
</evidence>
<keyword evidence="3" id="KW-1185">Reference proteome</keyword>
<dbReference type="Proteomes" id="UP000591131">
    <property type="component" value="Unassembled WGS sequence"/>
</dbReference>
<feature type="region of interest" description="Disordered" evidence="1">
    <location>
        <begin position="1"/>
        <end position="22"/>
    </location>
</feature>
<proteinExistence type="predicted"/>
<accession>A0A7J6LU33</accession>
<feature type="compositionally biased region" description="Polar residues" evidence="1">
    <location>
        <begin position="206"/>
        <end position="222"/>
    </location>
</feature>
<dbReference type="InterPro" id="IPR013761">
    <property type="entry name" value="SAM/pointed_sf"/>
</dbReference>
<comment type="caution">
    <text evidence="2">The sequence shown here is derived from an EMBL/GenBank/DDBJ whole genome shotgun (WGS) entry which is preliminary data.</text>
</comment>
<evidence type="ECO:0000313" key="2">
    <source>
        <dbReference type="EMBL" id="KAF4662767.1"/>
    </source>
</evidence>